<dbReference type="Pfam" id="PF06338">
    <property type="entry name" value="ComK"/>
    <property type="match status" value="1"/>
</dbReference>
<accession>A0AAU8IJ20</accession>
<sequence>MMETLNQYIIRRETMALLPLDAEDGSLHTIVVEEGRMLEVLLSPLKIVQNSCNYFGSTYKGRKKGAACLGFRSMPPICICNELGIYFYPLMSESQRGCIWIGHSHVNNWEDGGQKDVLVHMTHDQSLRLPVPVSVFRNKTMRTTQFRHQIRLRISPYQMMETGALIREDGPQLHIQFNERGTFSLKTDQEMRMR</sequence>
<name>A0AAU8IJ20_9BACL</name>
<gene>
    <name evidence="1" type="ORF">ABNN70_07355</name>
</gene>
<organism evidence="1">
    <name type="scientific">Sporolactobacillus sp. Y61</name>
    <dbReference type="NCBI Taxonomy" id="3160863"/>
    <lineage>
        <taxon>Bacteria</taxon>
        <taxon>Bacillati</taxon>
        <taxon>Bacillota</taxon>
        <taxon>Bacilli</taxon>
        <taxon>Bacillales</taxon>
        <taxon>Sporolactobacillaceae</taxon>
        <taxon>Sporolactobacillus</taxon>
    </lineage>
</organism>
<dbReference type="EMBL" id="CP159510">
    <property type="protein sequence ID" value="XCJ18245.1"/>
    <property type="molecule type" value="Genomic_DNA"/>
</dbReference>
<reference evidence="1" key="1">
    <citation type="submission" date="2024-06" db="EMBL/GenBank/DDBJ databases">
        <authorList>
            <person name="Fan A."/>
            <person name="Zhang F.Y."/>
            <person name="Zhang L."/>
        </authorList>
    </citation>
    <scope>NUCLEOTIDE SEQUENCE</scope>
    <source>
        <strain evidence="1">Y61</strain>
    </source>
</reference>
<proteinExistence type="predicted"/>
<dbReference type="AlphaFoldDB" id="A0AAU8IJ20"/>
<dbReference type="InterPro" id="IPR010461">
    <property type="entry name" value="ComK"/>
</dbReference>
<evidence type="ECO:0000313" key="1">
    <source>
        <dbReference type="EMBL" id="XCJ18245.1"/>
    </source>
</evidence>
<dbReference type="RefSeq" id="WP_353949308.1">
    <property type="nucleotide sequence ID" value="NZ_CP159510.1"/>
</dbReference>
<dbReference type="GO" id="GO:0030420">
    <property type="term" value="P:establishment of competence for transformation"/>
    <property type="evidence" value="ECO:0007669"/>
    <property type="project" value="InterPro"/>
</dbReference>
<protein>
    <submittedName>
        <fullName evidence="1">Competence protein ComK</fullName>
    </submittedName>
</protein>